<name>A0A517VN69_9PLAN</name>
<reference evidence="3 4" key="1">
    <citation type="submission" date="2019-02" db="EMBL/GenBank/DDBJ databases">
        <title>Deep-cultivation of Planctomycetes and their phenomic and genomic characterization uncovers novel biology.</title>
        <authorList>
            <person name="Wiegand S."/>
            <person name="Jogler M."/>
            <person name="Boedeker C."/>
            <person name="Pinto D."/>
            <person name="Vollmers J."/>
            <person name="Rivas-Marin E."/>
            <person name="Kohn T."/>
            <person name="Peeters S.H."/>
            <person name="Heuer A."/>
            <person name="Rast P."/>
            <person name="Oberbeckmann S."/>
            <person name="Bunk B."/>
            <person name="Jeske O."/>
            <person name="Meyerdierks A."/>
            <person name="Storesund J.E."/>
            <person name="Kallscheuer N."/>
            <person name="Luecker S."/>
            <person name="Lage O.M."/>
            <person name="Pohl T."/>
            <person name="Merkel B.J."/>
            <person name="Hornburger P."/>
            <person name="Mueller R.-W."/>
            <person name="Bruemmer F."/>
            <person name="Labrenz M."/>
            <person name="Spormann A.M."/>
            <person name="Op den Camp H."/>
            <person name="Overmann J."/>
            <person name="Amann R."/>
            <person name="Jetten M.S.M."/>
            <person name="Mascher T."/>
            <person name="Medema M.H."/>
            <person name="Devos D.P."/>
            <person name="Kaster A.-K."/>
            <person name="Ovreas L."/>
            <person name="Rohde M."/>
            <person name="Galperin M.Y."/>
            <person name="Jogler C."/>
        </authorList>
    </citation>
    <scope>NUCLEOTIDE SEQUENCE [LARGE SCALE GENOMIC DNA]</scope>
    <source>
        <strain evidence="3 4">Pan161</strain>
    </source>
</reference>
<sequence precursor="true">MRCIFCSSLMLLVAVSMLPGCSFNVSVNAESETDMGSHHVMVKPGSAMTSSSSATFGDDATYTFSCGKVTVKIENEALMVNELNYGMLEVGQTVEVDHGKVFVAGQERTGKPVEEPDQGEPVKQDVK</sequence>
<feature type="signal peptide" evidence="2">
    <location>
        <begin position="1"/>
        <end position="22"/>
    </location>
</feature>
<evidence type="ECO:0000256" key="2">
    <source>
        <dbReference type="SAM" id="SignalP"/>
    </source>
</evidence>
<dbReference type="AlphaFoldDB" id="A0A517VN69"/>
<dbReference type="KEGG" id="gax:Pan161_61770"/>
<evidence type="ECO:0000313" key="4">
    <source>
        <dbReference type="Proteomes" id="UP000316855"/>
    </source>
</evidence>
<evidence type="ECO:0000313" key="3">
    <source>
        <dbReference type="EMBL" id="QDT94481.1"/>
    </source>
</evidence>
<dbReference type="Proteomes" id="UP000316855">
    <property type="component" value="Chromosome"/>
</dbReference>
<feature type="compositionally biased region" description="Basic and acidic residues" evidence="1">
    <location>
        <begin position="108"/>
        <end position="127"/>
    </location>
</feature>
<dbReference type="EMBL" id="CP036343">
    <property type="protein sequence ID" value="QDT94481.1"/>
    <property type="molecule type" value="Genomic_DNA"/>
</dbReference>
<feature type="region of interest" description="Disordered" evidence="1">
    <location>
        <begin position="105"/>
        <end position="127"/>
    </location>
</feature>
<dbReference type="RefSeq" id="WP_145232368.1">
    <property type="nucleotide sequence ID" value="NZ_CP036343.1"/>
</dbReference>
<accession>A0A517VN69</accession>
<dbReference type="OrthoDB" id="290984at2"/>
<organism evidence="3 4">
    <name type="scientific">Gimesia algae</name>
    <dbReference type="NCBI Taxonomy" id="2527971"/>
    <lineage>
        <taxon>Bacteria</taxon>
        <taxon>Pseudomonadati</taxon>
        <taxon>Planctomycetota</taxon>
        <taxon>Planctomycetia</taxon>
        <taxon>Planctomycetales</taxon>
        <taxon>Planctomycetaceae</taxon>
        <taxon>Gimesia</taxon>
    </lineage>
</organism>
<protein>
    <submittedName>
        <fullName evidence="3">Uncharacterized protein</fullName>
    </submittedName>
</protein>
<gene>
    <name evidence="3" type="ORF">Pan161_61770</name>
</gene>
<keyword evidence="4" id="KW-1185">Reference proteome</keyword>
<proteinExistence type="predicted"/>
<feature type="chain" id="PRO_5022154832" evidence="2">
    <location>
        <begin position="23"/>
        <end position="127"/>
    </location>
</feature>
<keyword evidence="2" id="KW-0732">Signal</keyword>
<evidence type="ECO:0000256" key="1">
    <source>
        <dbReference type="SAM" id="MobiDB-lite"/>
    </source>
</evidence>